<comment type="similarity">
    <text evidence="2">Belongs to the bacterial flagellin family.</text>
</comment>
<reference evidence="5 6" key="1">
    <citation type="submission" date="2024-05" db="EMBL/GenBank/DDBJ databases">
        <title>Three bacterial strains, DH-69, EH-24, and ECK-19 isolated from coastal sediments.</title>
        <authorList>
            <person name="Ye Y.-Q."/>
            <person name="Du Z.-J."/>
        </authorList>
    </citation>
    <scope>NUCLEOTIDE SEQUENCE [LARGE SCALE GENOMIC DNA]</scope>
    <source>
        <strain evidence="5 6">ECK-19</strain>
    </source>
</reference>
<dbReference type="SUPFAM" id="SSF64518">
    <property type="entry name" value="Phase 1 flagellin"/>
    <property type="match status" value="1"/>
</dbReference>
<keyword evidence="5" id="KW-0966">Cell projection</keyword>
<evidence type="ECO:0000256" key="1">
    <source>
        <dbReference type="ARBA" id="ARBA00004365"/>
    </source>
</evidence>
<dbReference type="RefSeq" id="WP_369314458.1">
    <property type="nucleotide sequence ID" value="NZ_JBEHZE010000001.1"/>
</dbReference>
<dbReference type="PANTHER" id="PTHR42792:SF1">
    <property type="entry name" value="FLAGELLAR HOOK-ASSOCIATED PROTEIN 3"/>
    <property type="match status" value="1"/>
</dbReference>
<evidence type="ECO:0000313" key="5">
    <source>
        <dbReference type="EMBL" id="MEX6634476.1"/>
    </source>
</evidence>
<dbReference type="Proteomes" id="UP001560685">
    <property type="component" value="Unassembled WGS sequence"/>
</dbReference>
<gene>
    <name evidence="5" type="ORF">ABFZ84_13045</name>
</gene>
<dbReference type="InterPro" id="IPR046358">
    <property type="entry name" value="Flagellin_C"/>
</dbReference>
<dbReference type="PANTHER" id="PTHR42792">
    <property type="entry name" value="FLAGELLIN"/>
    <property type="match status" value="1"/>
</dbReference>
<dbReference type="InterPro" id="IPR001492">
    <property type="entry name" value="Flagellin"/>
</dbReference>
<evidence type="ECO:0000256" key="2">
    <source>
        <dbReference type="ARBA" id="ARBA00005709"/>
    </source>
</evidence>
<keyword evidence="6" id="KW-1185">Reference proteome</keyword>
<organism evidence="5 6">
    <name type="scientific">Hyphococcus lacteus</name>
    <dbReference type="NCBI Taxonomy" id="3143536"/>
    <lineage>
        <taxon>Bacteria</taxon>
        <taxon>Pseudomonadati</taxon>
        <taxon>Pseudomonadota</taxon>
        <taxon>Alphaproteobacteria</taxon>
        <taxon>Parvularculales</taxon>
        <taxon>Parvularculaceae</taxon>
        <taxon>Hyphococcus</taxon>
    </lineage>
</organism>
<name>A0ABV3Z6M9_9PROT</name>
<feature type="domain" description="Flagellin C-terminal" evidence="4">
    <location>
        <begin position="255"/>
        <end position="331"/>
    </location>
</feature>
<protein>
    <submittedName>
        <fullName evidence="5">Flagellin</fullName>
    </submittedName>
</protein>
<evidence type="ECO:0000256" key="3">
    <source>
        <dbReference type="ARBA" id="ARBA00023143"/>
    </source>
</evidence>
<keyword evidence="5" id="KW-0282">Flagellum</keyword>
<comment type="subcellular location">
    <subcellularLocation>
        <location evidence="1">Bacterial flagellum</location>
    </subcellularLocation>
</comment>
<sequence length="333" mass="35447">MNSYGFPSLLQYSRLNTSIADTKAKAETARIEVVTGRIADLAAELGGSVGDAQLLRKAISDVELMGASAQRALGRAQIAQVALSRSTEGVEVTGTNLLSAIGRNDEQSIGIAATQAELQLDAAISSFNTRYEGRSLFSGDATNTLGLADKETLLTDIRAIFAAAPDAATREAQLDTYFNDPAGGFETNIYLGGDGNAPRTEISDGELVEYSAKANEQPVKDLLRSLSTLVIADESDAWPDREDALTKAGAGMIAASEDMVEVRARVGAAEERMVSAVSRLEAEATALGATYNERTARDPYEAASMLQQLESQLEASYLVTSRISQLSFVNYVR</sequence>
<dbReference type="Gene3D" id="1.20.1330.10">
    <property type="entry name" value="f41 fragment of flagellin, N-terminal domain"/>
    <property type="match status" value="1"/>
</dbReference>
<keyword evidence="5" id="KW-0969">Cilium</keyword>
<dbReference type="Pfam" id="PF00700">
    <property type="entry name" value="Flagellin_C"/>
    <property type="match status" value="1"/>
</dbReference>
<proteinExistence type="inferred from homology"/>
<dbReference type="EMBL" id="JBEHZE010000001">
    <property type="protein sequence ID" value="MEX6634476.1"/>
    <property type="molecule type" value="Genomic_DNA"/>
</dbReference>
<evidence type="ECO:0000259" key="4">
    <source>
        <dbReference type="Pfam" id="PF00700"/>
    </source>
</evidence>
<comment type="caution">
    <text evidence="5">The sequence shown here is derived from an EMBL/GenBank/DDBJ whole genome shotgun (WGS) entry which is preliminary data.</text>
</comment>
<accession>A0ABV3Z6M9</accession>
<keyword evidence="3" id="KW-0975">Bacterial flagellum</keyword>
<evidence type="ECO:0000313" key="6">
    <source>
        <dbReference type="Proteomes" id="UP001560685"/>
    </source>
</evidence>